<dbReference type="InterPro" id="IPR051325">
    <property type="entry name" value="Nudix_hydrolase_domain"/>
</dbReference>
<dbReference type="Proteomes" id="UP000001868">
    <property type="component" value="Chromosome"/>
</dbReference>
<dbReference type="GO" id="GO:0004081">
    <property type="term" value="F:bis(5'-nucleosyl)-tetraphosphatase (asymmetrical) activity"/>
    <property type="evidence" value="ECO:0007669"/>
    <property type="project" value="TreeGrafter"/>
</dbReference>
<reference evidence="4 5" key="1">
    <citation type="journal article" date="2008" name="BMC Genomics">
        <title>Complete genome of Phenylobacterium zucineum - a novel facultative intracellular bacterium isolated from human erythroleukemia cell line K562.</title>
        <authorList>
            <person name="Luo Y."/>
            <person name="Xu X."/>
            <person name="Ding Z."/>
            <person name="Liu Z."/>
            <person name="Zhang B."/>
            <person name="Yan Z."/>
            <person name="Sun J."/>
            <person name="Hu S."/>
            <person name="Hu X."/>
        </authorList>
    </citation>
    <scope>NUCLEOTIDE SEQUENCE [LARGE SCALE GENOMIC DNA]</scope>
    <source>
        <strain evidence="4 5">HLK1</strain>
    </source>
</reference>
<evidence type="ECO:0000259" key="3">
    <source>
        <dbReference type="PROSITE" id="PS51462"/>
    </source>
</evidence>
<evidence type="ECO:0000256" key="2">
    <source>
        <dbReference type="ARBA" id="ARBA00022801"/>
    </source>
</evidence>
<dbReference type="PROSITE" id="PS00893">
    <property type="entry name" value="NUDIX_BOX"/>
    <property type="match status" value="1"/>
</dbReference>
<dbReference type="InterPro" id="IPR020084">
    <property type="entry name" value="NUDIX_hydrolase_CS"/>
</dbReference>
<dbReference type="HOGENOM" id="CLU_118065_0_0_5"/>
<dbReference type="InterPro" id="IPR015797">
    <property type="entry name" value="NUDIX_hydrolase-like_dom_sf"/>
</dbReference>
<dbReference type="CDD" id="cd04662">
    <property type="entry name" value="NUDIX_Hydrolase"/>
    <property type="match status" value="1"/>
</dbReference>
<dbReference type="EMBL" id="CP000747">
    <property type="protein sequence ID" value="ACG77746.1"/>
    <property type="molecule type" value="Genomic_DNA"/>
</dbReference>
<dbReference type="Gene3D" id="3.90.79.10">
    <property type="entry name" value="Nucleoside Triphosphate Pyrophosphohydrolase"/>
    <property type="match status" value="1"/>
</dbReference>
<dbReference type="SUPFAM" id="SSF55811">
    <property type="entry name" value="Nudix"/>
    <property type="match status" value="1"/>
</dbReference>
<accession>B4R976</accession>
<evidence type="ECO:0000313" key="4">
    <source>
        <dbReference type="EMBL" id="ACG77746.1"/>
    </source>
</evidence>
<evidence type="ECO:0000256" key="1">
    <source>
        <dbReference type="ARBA" id="ARBA00001946"/>
    </source>
</evidence>
<organism evidence="4 5">
    <name type="scientific">Phenylobacterium zucineum (strain HLK1)</name>
    <dbReference type="NCBI Taxonomy" id="450851"/>
    <lineage>
        <taxon>Bacteria</taxon>
        <taxon>Pseudomonadati</taxon>
        <taxon>Pseudomonadota</taxon>
        <taxon>Alphaproteobacteria</taxon>
        <taxon>Caulobacterales</taxon>
        <taxon>Caulobacteraceae</taxon>
        <taxon>Phenylobacterium</taxon>
    </lineage>
</organism>
<dbReference type="STRING" id="450851.PHZ_c1332"/>
<dbReference type="PANTHER" id="PTHR21340">
    <property type="entry name" value="DIADENOSINE 5,5-P1,P4-TETRAPHOSPHATE PYROPHOSPHOHYDROLASE MUTT"/>
    <property type="match status" value="1"/>
</dbReference>
<sequence length="156" mass="17122">MAPGPVSAGVLAWRARPEGPQFLLVHPGGPYWRGKDEAAWSIPKGLVEPDEADWDAARREFLEELGQPIDGEPVELPPCRLPSGKIVRAWLVEADLDVTGLKSNAFEMEWPPRSGRWAAFPEVDKAAWFAAGEARARLHKGQRPLLEAALAKLAGR</sequence>
<dbReference type="OrthoDB" id="954553at2"/>
<proteinExistence type="predicted"/>
<dbReference type="InterPro" id="IPR000086">
    <property type="entry name" value="NUDIX_hydrolase_dom"/>
</dbReference>
<dbReference type="RefSeq" id="WP_012521890.1">
    <property type="nucleotide sequence ID" value="NC_011144.1"/>
</dbReference>
<dbReference type="GO" id="GO:0006167">
    <property type="term" value="P:AMP biosynthetic process"/>
    <property type="evidence" value="ECO:0007669"/>
    <property type="project" value="TreeGrafter"/>
</dbReference>
<gene>
    <name evidence="4" type="ordered locus">PHZ_c1332</name>
</gene>
<dbReference type="Pfam" id="PF00293">
    <property type="entry name" value="NUDIX"/>
    <property type="match status" value="1"/>
</dbReference>
<dbReference type="eggNOG" id="COG4119">
    <property type="taxonomic scope" value="Bacteria"/>
</dbReference>
<dbReference type="PANTHER" id="PTHR21340:SF7">
    <property type="entry name" value="NUDIX HYDROLASE DOMAIN-CONTAINING PROTEIN"/>
    <property type="match status" value="1"/>
</dbReference>
<feature type="domain" description="Nudix hydrolase" evidence="3">
    <location>
        <begin position="5"/>
        <end position="151"/>
    </location>
</feature>
<evidence type="ECO:0000313" key="5">
    <source>
        <dbReference type="Proteomes" id="UP000001868"/>
    </source>
</evidence>
<name>B4R976_PHEZH</name>
<keyword evidence="5" id="KW-1185">Reference proteome</keyword>
<dbReference type="KEGG" id="pzu:PHZ_c1332"/>
<dbReference type="PROSITE" id="PS51462">
    <property type="entry name" value="NUDIX"/>
    <property type="match status" value="1"/>
</dbReference>
<dbReference type="AlphaFoldDB" id="B4R976"/>
<keyword evidence="2" id="KW-0378">Hydrolase</keyword>
<protein>
    <recommendedName>
        <fullName evidence="3">Nudix hydrolase domain-containing protein</fullName>
    </recommendedName>
</protein>
<dbReference type="GO" id="GO:0006754">
    <property type="term" value="P:ATP biosynthetic process"/>
    <property type="evidence" value="ECO:0007669"/>
    <property type="project" value="TreeGrafter"/>
</dbReference>
<comment type="cofactor">
    <cofactor evidence="1">
        <name>Mg(2+)</name>
        <dbReference type="ChEBI" id="CHEBI:18420"/>
    </cofactor>
</comment>